<name>A0A2T4U7B6_9BACI</name>
<dbReference type="Pfam" id="PF10994">
    <property type="entry name" value="DUF2817"/>
    <property type="match status" value="1"/>
</dbReference>
<dbReference type="SUPFAM" id="SSF53187">
    <property type="entry name" value="Zn-dependent exopeptidases"/>
    <property type="match status" value="1"/>
</dbReference>
<evidence type="ECO:0000313" key="1">
    <source>
        <dbReference type="EMBL" id="PTL39301.1"/>
    </source>
</evidence>
<dbReference type="Proteomes" id="UP000240509">
    <property type="component" value="Unassembled WGS sequence"/>
</dbReference>
<dbReference type="CDD" id="cd06233">
    <property type="entry name" value="M14-like"/>
    <property type="match status" value="1"/>
</dbReference>
<reference evidence="1 2" key="1">
    <citation type="submission" date="2018-03" db="EMBL/GenBank/DDBJ databases">
        <title>Alkalicoccus saliphilus sp. nov., isolated from a mineral pool.</title>
        <authorList>
            <person name="Zhao B."/>
        </authorList>
    </citation>
    <scope>NUCLEOTIDE SEQUENCE [LARGE SCALE GENOMIC DNA]</scope>
    <source>
        <strain evidence="1 2">6AG</strain>
    </source>
</reference>
<dbReference type="EMBL" id="PZJJ01000008">
    <property type="protein sequence ID" value="PTL39301.1"/>
    <property type="molecule type" value="Genomic_DNA"/>
</dbReference>
<keyword evidence="2" id="KW-1185">Reference proteome</keyword>
<dbReference type="InterPro" id="IPR021259">
    <property type="entry name" value="DUF2817"/>
</dbReference>
<evidence type="ECO:0000313" key="2">
    <source>
        <dbReference type="Proteomes" id="UP000240509"/>
    </source>
</evidence>
<dbReference type="RefSeq" id="WP_107584462.1">
    <property type="nucleotide sequence ID" value="NZ_PZJJ01000008.1"/>
</dbReference>
<dbReference type="Gene3D" id="3.40.630.10">
    <property type="entry name" value="Zn peptidases"/>
    <property type="match status" value="1"/>
</dbReference>
<gene>
    <name evidence="1" type="ORF">C6Y45_06725</name>
</gene>
<accession>A0A2T4U7B6</accession>
<dbReference type="AlphaFoldDB" id="A0A2T4U7B6"/>
<dbReference type="OrthoDB" id="4014363at2"/>
<protein>
    <recommendedName>
        <fullName evidence="3">DUF2817 domain-containing protein</fullName>
    </recommendedName>
</protein>
<organism evidence="1 2">
    <name type="scientific">Alkalicoccus saliphilus</name>
    <dbReference type="NCBI Taxonomy" id="200989"/>
    <lineage>
        <taxon>Bacteria</taxon>
        <taxon>Bacillati</taxon>
        <taxon>Bacillota</taxon>
        <taxon>Bacilli</taxon>
        <taxon>Bacillales</taxon>
        <taxon>Bacillaceae</taxon>
        <taxon>Alkalicoccus</taxon>
    </lineage>
</organism>
<comment type="caution">
    <text evidence="1">The sequence shown here is derived from an EMBL/GenBank/DDBJ whole genome shotgun (WGS) entry which is preliminary data.</text>
</comment>
<evidence type="ECO:0008006" key="3">
    <source>
        <dbReference type="Google" id="ProtNLM"/>
    </source>
</evidence>
<proteinExistence type="predicted"/>
<sequence>MIESPFFNNDYEYSRSSFRKLDSRIRTYYPEALLDYWYTGPEADDNTTDIIEADASEKFETLIIISSGEHGIEGFAGSAVFEMFVETFLPYLDKRTTGLSLVHGLNPWGMRHKRRVTESNIDLNRNYLDHSSKNTPVTHSIFENHLPLFRPSAPLNDINIHNNELEAGLKHIFSYEDLQMLKNTPPGQYKYSDALYYGGQRLDEPAEKWTDYFISRAAGYKKVIHIDLHTGGGPENELTLIFMNGETRAAEELQSSLSWQNVMKNTSADMLGDSVDYLQRLAQQKFPDKNIVSSLFEFGTIKESFEGCLFCTKAMLNENYFHFKGGSKEADEQINNDFIRLFNPASTSWKKSVVTQAELALKSLFAEEGVL</sequence>